<evidence type="ECO:0000313" key="2">
    <source>
        <dbReference type="EMBL" id="MFD1951346.1"/>
    </source>
</evidence>
<feature type="compositionally biased region" description="Polar residues" evidence="1">
    <location>
        <begin position="186"/>
        <end position="196"/>
    </location>
</feature>
<dbReference type="Proteomes" id="UP001597400">
    <property type="component" value="Unassembled WGS sequence"/>
</dbReference>
<dbReference type="EMBL" id="JBHUGS010000002">
    <property type="protein sequence ID" value="MFD1951346.1"/>
    <property type="molecule type" value="Genomic_DNA"/>
</dbReference>
<accession>A0ABW4U0V0</accession>
<proteinExistence type="predicted"/>
<evidence type="ECO:0000256" key="1">
    <source>
        <dbReference type="SAM" id="MobiDB-lite"/>
    </source>
</evidence>
<gene>
    <name evidence="2" type="ORF">ACFSGX_11285</name>
</gene>
<feature type="region of interest" description="Disordered" evidence="1">
    <location>
        <begin position="172"/>
        <end position="208"/>
    </location>
</feature>
<evidence type="ECO:0008006" key="4">
    <source>
        <dbReference type="Google" id="ProtNLM"/>
    </source>
</evidence>
<keyword evidence="3" id="KW-1185">Reference proteome</keyword>
<comment type="caution">
    <text evidence="2">The sequence shown here is derived from an EMBL/GenBank/DDBJ whole genome shotgun (WGS) entry which is preliminary data.</text>
</comment>
<sequence length="208" mass="21795">MINTTARNDNNLDVLPPLARALASQLRQMMPSVADLAASRDSEGAMGLGPETAVPAMWLHLLLMECELLASRLWVAEAGPKIAAFNALAAPPIKTPEREATVELNTTLVSVKVYDDPGATVLGAGSGTNTTLRSGAIANVELVNSRLEHPVDQLPDQTVSIVCDHRANLPSPQTVSGVGEHGASHATPTSLSSHLTVTDPELGRGETL</sequence>
<reference evidence="3" key="1">
    <citation type="journal article" date="2019" name="Int. J. Syst. Evol. Microbiol.">
        <title>The Global Catalogue of Microorganisms (GCM) 10K type strain sequencing project: providing services to taxonomists for standard genome sequencing and annotation.</title>
        <authorList>
            <consortium name="The Broad Institute Genomics Platform"/>
            <consortium name="The Broad Institute Genome Sequencing Center for Infectious Disease"/>
            <person name="Wu L."/>
            <person name="Ma J."/>
        </authorList>
    </citation>
    <scope>NUCLEOTIDE SEQUENCE [LARGE SCALE GENOMIC DNA]</scope>
    <source>
        <strain evidence="3">CGMCC 1.12702</strain>
    </source>
</reference>
<organism evidence="2 3">
    <name type="scientific">Sphingomonas arantia</name>
    <dbReference type="NCBI Taxonomy" id="1460676"/>
    <lineage>
        <taxon>Bacteria</taxon>
        <taxon>Pseudomonadati</taxon>
        <taxon>Pseudomonadota</taxon>
        <taxon>Alphaproteobacteria</taxon>
        <taxon>Sphingomonadales</taxon>
        <taxon>Sphingomonadaceae</taxon>
        <taxon>Sphingomonas</taxon>
    </lineage>
</organism>
<name>A0ABW4U0V0_9SPHN</name>
<protein>
    <recommendedName>
        <fullName evidence="4">Baseplate assembly protein</fullName>
    </recommendedName>
</protein>
<evidence type="ECO:0000313" key="3">
    <source>
        <dbReference type="Proteomes" id="UP001597400"/>
    </source>
</evidence>